<evidence type="ECO:0000256" key="1">
    <source>
        <dbReference type="SAM" id="MobiDB-lite"/>
    </source>
</evidence>
<keyword evidence="4" id="KW-1185">Reference proteome</keyword>
<feature type="compositionally biased region" description="Polar residues" evidence="1">
    <location>
        <begin position="206"/>
        <end position="215"/>
    </location>
</feature>
<feature type="compositionally biased region" description="Acidic residues" evidence="1">
    <location>
        <begin position="174"/>
        <end position="187"/>
    </location>
</feature>
<feature type="region of interest" description="Disordered" evidence="1">
    <location>
        <begin position="173"/>
        <end position="219"/>
    </location>
</feature>
<evidence type="ECO:0000313" key="4">
    <source>
        <dbReference type="Proteomes" id="UP000076167"/>
    </source>
</evidence>
<proteinExistence type="predicted"/>
<accession>A0ABR5XXQ1</accession>
<dbReference type="Proteomes" id="UP000076167">
    <property type="component" value="Unassembled WGS sequence"/>
</dbReference>
<gene>
    <name evidence="3" type="ORF">AUP40_22340</name>
</gene>
<sequence length="755" mass="82663">MKSKLLALLLLSSCLVLPASAQVAQSIDDNNSETAVAVATPVDQPGTNEAGSDMDALVQKVKIITRTKQVTELPENEPVALDLGLVDVPGVSKNLTEGVTANAYARFVSVDDMKIGQLVLSSVEKNSRVEALNSDNFVAQFDIEQPSLDPSLPISVEGNQAELKAALERLASLQEEEEKEEKEEEIADSGVGASSGSVGSNAGSNPDASGYSTPSALDVGKEPVISSNITTDGCKIRTDLDQLQAIQQTRVVTTTDGTPEYGECADGSERFKINQSYAVCPYDENTETMKATAQFMYYYTDGGGNRKEIGDCQPDAEKIYDIVEDRNACNVYLDYVNLQAVPQGKLVYTNHNGKVVPVADCAASIEVEPVPLVETTEGCDIRDDFLANKSYGRSKYIYTLDGQDWDTSCQDNDEEYPHSTIYKTANGDQVCEPIINRDTGKVTLQSRVMINVNGFELYRTPCTPDTSAKDIQSTTAGCEDPSKWTHNISASQSIGQERFYYLLDGKQEPVTECQDNGVIYLHQQEITGYQRHDDKLFAYRLVTVYIEGVETLTGRYNVLTSQVLPGDPQIPYSYVGKGPAVNGETFYEECTRFDERDEVETYKRPDDTTHKVIVGDATPLNLGDKCNLEVTWSDVTQWYWQNPGVYTNTNYCGISIAGGTQGSDDSPWTQAASNHCTWSSAVGTKKLVREDGTQIGDTATATCQASPNSYAAIAGPPSGQRGYWRYLSLGSHNWSYPPHNNTLKMACRNGWGWVR</sequence>
<dbReference type="RefSeq" id="WP_063096150.1">
    <property type="nucleotide sequence ID" value="NZ_JAINWB010000034.1"/>
</dbReference>
<feature type="chain" id="PRO_5047169381" evidence="2">
    <location>
        <begin position="22"/>
        <end position="755"/>
    </location>
</feature>
<name>A0ABR5XXQ1_9PROT</name>
<protein>
    <submittedName>
        <fullName evidence="3">Uncharacterized protein</fullName>
    </submittedName>
</protein>
<feature type="signal peptide" evidence="2">
    <location>
        <begin position="1"/>
        <end position="21"/>
    </location>
</feature>
<dbReference type="EMBL" id="LPXL01000055">
    <property type="protein sequence ID" value="KZC97629.1"/>
    <property type="molecule type" value="Genomic_DNA"/>
</dbReference>
<keyword evidence="2" id="KW-0732">Signal</keyword>
<feature type="compositionally biased region" description="Low complexity" evidence="1">
    <location>
        <begin position="189"/>
        <end position="205"/>
    </location>
</feature>
<reference evidence="3 4" key="1">
    <citation type="submission" date="2015-12" db="EMBL/GenBank/DDBJ databases">
        <title>Genome sequence of Thalassospira xiamenensis MCCC 1A03005.</title>
        <authorList>
            <person name="Lu L."/>
            <person name="Lai Q."/>
            <person name="Shao Z."/>
            <person name="Qian P."/>
        </authorList>
    </citation>
    <scope>NUCLEOTIDE SEQUENCE [LARGE SCALE GENOMIC DNA]</scope>
    <source>
        <strain evidence="3 4">MCCC 1A03005</strain>
    </source>
</reference>
<evidence type="ECO:0000256" key="2">
    <source>
        <dbReference type="SAM" id="SignalP"/>
    </source>
</evidence>
<comment type="caution">
    <text evidence="3">The sequence shown here is derived from an EMBL/GenBank/DDBJ whole genome shotgun (WGS) entry which is preliminary data.</text>
</comment>
<organism evidence="3 4">
    <name type="scientific">Thalassospira xiamenensis</name>
    <dbReference type="NCBI Taxonomy" id="220697"/>
    <lineage>
        <taxon>Bacteria</taxon>
        <taxon>Pseudomonadati</taxon>
        <taxon>Pseudomonadota</taxon>
        <taxon>Alphaproteobacteria</taxon>
        <taxon>Rhodospirillales</taxon>
        <taxon>Thalassospiraceae</taxon>
        <taxon>Thalassospira</taxon>
    </lineage>
</organism>
<evidence type="ECO:0000313" key="3">
    <source>
        <dbReference type="EMBL" id="KZC97629.1"/>
    </source>
</evidence>